<gene>
    <name evidence="15" type="ORF">POLS_LOCUS8310</name>
</gene>
<comment type="subcellular location">
    <subcellularLocation>
        <location evidence="1">Bud neck</location>
    </subcellularLocation>
</comment>
<feature type="compositionally biased region" description="Polar residues" evidence="13">
    <location>
        <begin position="779"/>
        <end position="790"/>
    </location>
</feature>
<evidence type="ECO:0000256" key="6">
    <source>
        <dbReference type="ARBA" id="ARBA00022679"/>
    </source>
</evidence>
<feature type="region of interest" description="Disordered" evidence="13">
    <location>
        <begin position="779"/>
        <end position="827"/>
    </location>
</feature>
<evidence type="ECO:0000256" key="12">
    <source>
        <dbReference type="PROSITE-ProRule" id="PRU10141"/>
    </source>
</evidence>
<proteinExistence type="inferred from homology"/>
<evidence type="ECO:0000256" key="7">
    <source>
        <dbReference type="ARBA" id="ARBA00022741"/>
    </source>
</evidence>
<dbReference type="Pfam" id="PF00069">
    <property type="entry name" value="Pkinase"/>
    <property type="match status" value="1"/>
</dbReference>
<accession>A0A9W4I355</accession>
<reference evidence="15" key="1">
    <citation type="submission" date="2021-07" db="EMBL/GenBank/DDBJ databases">
        <authorList>
            <person name="Branca A.L. A."/>
        </authorList>
    </citation>
    <scope>NUCLEOTIDE SEQUENCE</scope>
</reference>
<evidence type="ECO:0000256" key="9">
    <source>
        <dbReference type="ARBA" id="ARBA00022840"/>
    </source>
</evidence>
<keyword evidence="8" id="KW-0418">Kinase</keyword>
<evidence type="ECO:0000313" key="15">
    <source>
        <dbReference type="EMBL" id="CAG8230350.1"/>
    </source>
</evidence>
<dbReference type="InterPro" id="IPR043024">
    <property type="entry name" value="KA1_sf_fungal"/>
</dbReference>
<feature type="domain" description="Protein kinase" evidence="14">
    <location>
        <begin position="135"/>
        <end position="413"/>
    </location>
</feature>
<feature type="compositionally biased region" description="Basic and acidic residues" evidence="13">
    <location>
        <begin position="977"/>
        <end position="988"/>
    </location>
</feature>
<feature type="compositionally biased region" description="Low complexity" evidence="13">
    <location>
        <begin position="643"/>
        <end position="655"/>
    </location>
</feature>
<comment type="caution">
    <text evidence="15">The sequence shown here is derived from an EMBL/GenBank/DDBJ whole genome shotgun (WGS) entry which is preliminary data.</text>
</comment>
<feature type="region of interest" description="Disordered" evidence="13">
    <location>
        <begin position="122"/>
        <end position="144"/>
    </location>
</feature>
<evidence type="ECO:0000256" key="5">
    <source>
        <dbReference type="ARBA" id="ARBA00022553"/>
    </source>
</evidence>
<feature type="region of interest" description="Disordered" evidence="13">
    <location>
        <begin position="904"/>
        <end position="931"/>
    </location>
</feature>
<dbReference type="PROSITE" id="PS50011">
    <property type="entry name" value="PROTEIN_KINASE_DOM"/>
    <property type="match status" value="1"/>
</dbReference>
<feature type="region of interest" description="Disordered" evidence="13">
    <location>
        <begin position="1"/>
        <end position="95"/>
    </location>
</feature>
<comment type="catalytic activity">
    <reaction evidence="11">
        <text>L-seryl-[protein] + ATP = O-phospho-L-seryl-[protein] + ADP + H(+)</text>
        <dbReference type="Rhea" id="RHEA:17989"/>
        <dbReference type="Rhea" id="RHEA-COMP:9863"/>
        <dbReference type="Rhea" id="RHEA-COMP:11604"/>
        <dbReference type="ChEBI" id="CHEBI:15378"/>
        <dbReference type="ChEBI" id="CHEBI:29999"/>
        <dbReference type="ChEBI" id="CHEBI:30616"/>
        <dbReference type="ChEBI" id="CHEBI:83421"/>
        <dbReference type="ChEBI" id="CHEBI:456216"/>
        <dbReference type="EC" id="2.7.11.1"/>
    </reaction>
</comment>
<feature type="compositionally biased region" description="Basic and acidic residues" evidence="13">
    <location>
        <begin position="71"/>
        <end position="81"/>
    </location>
</feature>
<evidence type="ECO:0000313" key="16">
    <source>
        <dbReference type="Proteomes" id="UP001153618"/>
    </source>
</evidence>
<keyword evidence="6" id="KW-0808">Transferase</keyword>
<feature type="compositionally biased region" description="Pro residues" evidence="13">
    <location>
        <begin position="1031"/>
        <end position="1040"/>
    </location>
</feature>
<sequence length="1291" mass="144234">MTWLISSEKLTTPRLITNPDEQHPTTPRRGTTKMDPMIVDSNYSQRRRPLMDASGRVNHSKSPNAETPRLVVEESEVKSPDRMSFLMTPTPKRTRDVDRLSVATDMQPDSARNSIMSATSILSSRGKRKTHVGPWQLGRTLGKGATGRVRKAKHAVTGNTAAIKIVSKKSAAMVQSESIAAMDRNAGNFAGNFASKTTTRAMPCGIEREVVIMKLIEHPNVISLYDVWENRGELYLVLEYVEGGELFDYVSSNGPLQEEEAVRLFRQIIAALGYCHRFNICHRDLKPENILLDANHNVKLADFGMAALQPAGHMLNTSCGSPHYAAPEIIHGHSYRGDRADMWSCGIILYALLTGYLPFDGGDLAGTLRLVKKGVYNIPGNLSEEASDLIQRILQKRPEDRITMQHIWMHPLLTKYEKLHNALVDHYVGPPPPLSVKDCGPALSCYQDIDIDILRNLQTLWHDVELNDLIQRLLCIEPTHERLFYNALARFRDDQLENYQGQPLEYSASDYHHISRPGQVRRGRSQTGQGSSKRRAQYSSGKDLCHRSSSIKEPMSCGTVESYDPYRSPKHEKMMQTQYAQITVHREAGNNTVDLLSSPRVQPPPSIVEEEEPEDDEDEDDDLTDSPFTVVQKRKHKPSSMKSFHSSRMPHSSSRAPGLSTHSMSYRRNVSFHHTRNRSQGSTTAKPKRRKTATPNHQTEIKRSPSTCSLQILAECTGPQEIPSSPPLPAQPMVVRPNNPKVRSLHHVRKVRDSDYTWKEDTRQVSHELSQICEEAFNGSSASTMRTASVGSGYETPGTPLSMASPPQVQPTAIPAAPKPPKEPTPSQNIRALIQTRQRVLEYSCGRTNNVLHNLPEVISQLDRLIDEHRAIAQREIDVGTFSDPFITTPAEASLPVIDEETASPALSSREMATQPQPPPRASLAVSQGADPRATIRMVPHSSFRSMEEVKPLTIRKKKSMKPVPDVQEGATVVSEPADRDVSSEVRRNTPHSLAPIEEAPVSPKKACPAGSQGKKWSWFKHRSNISEAPSTPPTPPAKDPTPIVYAGDNSVNKPVTLVSEFAPSPVKNERVPTRKTSLDRFGGSFLKKLMKKPNKSAPEPATEHEPEPQTTSSKDHRHSFMCQGLADTDSSVEGDDPRNLFLNKRRSVANQNWFARVFQIKPATQVIPLSISKAKGRKELYRLLREWQDFGMEDVYLDKTNSIVHGRVGEANVLSLREVEFTAEFYTVLEHGRQANLSLVRFKQERGAASSFNKVVETVHTTLQRRGIVVEDPSKAKKMSRVLDSIPKHK</sequence>
<dbReference type="GO" id="GO:0005524">
    <property type="term" value="F:ATP binding"/>
    <property type="evidence" value="ECO:0007669"/>
    <property type="project" value="UniProtKB-UniRule"/>
</dbReference>
<organism evidence="15 16">
    <name type="scientific">Penicillium olsonii</name>
    <dbReference type="NCBI Taxonomy" id="99116"/>
    <lineage>
        <taxon>Eukaryota</taxon>
        <taxon>Fungi</taxon>
        <taxon>Dikarya</taxon>
        <taxon>Ascomycota</taxon>
        <taxon>Pezizomycotina</taxon>
        <taxon>Eurotiomycetes</taxon>
        <taxon>Eurotiomycetidae</taxon>
        <taxon>Eurotiales</taxon>
        <taxon>Aspergillaceae</taxon>
        <taxon>Penicillium</taxon>
    </lineage>
</organism>
<dbReference type="PROSITE" id="PS00108">
    <property type="entry name" value="PROTEIN_KINASE_ST"/>
    <property type="match status" value="1"/>
</dbReference>
<evidence type="ECO:0000256" key="4">
    <source>
        <dbReference type="ARBA" id="ARBA00022527"/>
    </source>
</evidence>
<evidence type="ECO:0000259" key="14">
    <source>
        <dbReference type="PROSITE" id="PS50011"/>
    </source>
</evidence>
<dbReference type="GO" id="GO:0035556">
    <property type="term" value="P:intracellular signal transduction"/>
    <property type="evidence" value="ECO:0007669"/>
    <property type="project" value="TreeGrafter"/>
</dbReference>
<evidence type="ECO:0000256" key="8">
    <source>
        <dbReference type="ARBA" id="ARBA00022777"/>
    </source>
</evidence>
<dbReference type="GO" id="GO:0005940">
    <property type="term" value="C:septin ring"/>
    <property type="evidence" value="ECO:0007669"/>
    <property type="project" value="UniProtKB-ARBA"/>
</dbReference>
<dbReference type="InterPro" id="IPR008271">
    <property type="entry name" value="Ser/Thr_kinase_AS"/>
</dbReference>
<dbReference type="OrthoDB" id="504170at2759"/>
<dbReference type="Gene3D" id="3.30.310.220">
    <property type="entry name" value="Fungal kinase associated-1 domain"/>
    <property type="match status" value="1"/>
</dbReference>
<keyword evidence="5" id="KW-0597">Phosphoprotein</keyword>
<dbReference type="PANTHER" id="PTHR24346:SF110">
    <property type="entry name" value="NON-SPECIFIC SERINE_THREONINE PROTEIN KINASE"/>
    <property type="match status" value="1"/>
</dbReference>
<dbReference type="Pfam" id="PF16797">
    <property type="entry name" value="Fungal_KA1"/>
    <property type="match status" value="1"/>
</dbReference>
<dbReference type="Proteomes" id="UP001153618">
    <property type="component" value="Unassembled WGS sequence"/>
</dbReference>
<feature type="region of interest" description="Disordered" evidence="13">
    <location>
        <begin position="1025"/>
        <end position="1044"/>
    </location>
</feature>
<feature type="binding site" evidence="12">
    <location>
        <position position="164"/>
    </location>
    <ligand>
        <name>ATP</name>
        <dbReference type="ChEBI" id="CHEBI:30616"/>
    </ligand>
</feature>
<dbReference type="InterPro" id="IPR017441">
    <property type="entry name" value="Protein_kinase_ATP_BS"/>
</dbReference>
<dbReference type="CDD" id="cd14081">
    <property type="entry name" value="STKc_BRSK1_2"/>
    <property type="match status" value="1"/>
</dbReference>
<feature type="region of interest" description="Disordered" evidence="13">
    <location>
        <begin position="1090"/>
        <end position="1117"/>
    </location>
</feature>
<dbReference type="InterPro" id="IPR031850">
    <property type="entry name" value="Fungal_KA1_dom"/>
</dbReference>
<evidence type="ECO:0000256" key="3">
    <source>
        <dbReference type="ARBA" id="ARBA00012513"/>
    </source>
</evidence>
<keyword evidence="9 12" id="KW-0067">ATP-binding</keyword>
<comment type="catalytic activity">
    <reaction evidence="10">
        <text>L-threonyl-[protein] + ATP = O-phospho-L-threonyl-[protein] + ADP + H(+)</text>
        <dbReference type="Rhea" id="RHEA:46608"/>
        <dbReference type="Rhea" id="RHEA-COMP:11060"/>
        <dbReference type="Rhea" id="RHEA-COMP:11605"/>
        <dbReference type="ChEBI" id="CHEBI:15378"/>
        <dbReference type="ChEBI" id="CHEBI:30013"/>
        <dbReference type="ChEBI" id="CHEBI:30616"/>
        <dbReference type="ChEBI" id="CHEBI:61977"/>
        <dbReference type="ChEBI" id="CHEBI:456216"/>
        <dbReference type="EC" id="2.7.11.1"/>
    </reaction>
</comment>
<dbReference type="InterPro" id="IPR000719">
    <property type="entry name" value="Prot_kinase_dom"/>
</dbReference>
<dbReference type="InterPro" id="IPR011009">
    <property type="entry name" value="Kinase-like_dom_sf"/>
</dbReference>
<dbReference type="GO" id="GO:0005935">
    <property type="term" value="C:cellular bud neck"/>
    <property type="evidence" value="ECO:0007669"/>
    <property type="project" value="UniProtKB-SubCell"/>
</dbReference>
<dbReference type="EC" id="2.7.11.1" evidence="3"/>
<evidence type="ECO:0000256" key="1">
    <source>
        <dbReference type="ARBA" id="ARBA00004266"/>
    </source>
</evidence>
<name>A0A9W4I355_PENOL</name>
<feature type="region of interest" description="Disordered" evidence="13">
    <location>
        <begin position="594"/>
        <end position="706"/>
    </location>
</feature>
<evidence type="ECO:0000256" key="2">
    <source>
        <dbReference type="ARBA" id="ARBA00010791"/>
    </source>
</evidence>
<keyword evidence="4" id="KW-0723">Serine/threonine-protein kinase</keyword>
<keyword evidence="16" id="KW-1185">Reference proteome</keyword>
<dbReference type="GO" id="GO:0004674">
    <property type="term" value="F:protein serine/threonine kinase activity"/>
    <property type="evidence" value="ECO:0007669"/>
    <property type="project" value="UniProtKB-KW"/>
</dbReference>
<dbReference type="PANTHER" id="PTHR24346">
    <property type="entry name" value="MAP/MICROTUBULE AFFINITY-REGULATING KINASE"/>
    <property type="match status" value="1"/>
</dbReference>
<dbReference type="SMART" id="SM00220">
    <property type="entry name" value="S_TKc"/>
    <property type="match status" value="1"/>
</dbReference>
<protein>
    <recommendedName>
        <fullName evidence="3">non-specific serine/threonine protein kinase</fullName>
        <ecNumber evidence="3">2.7.11.1</ecNumber>
    </recommendedName>
</protein>
<evidence type="ECO:0000256" key="13">
    <source>
        <dbReference type="SAM" id="MobiDB-lite"/>
    </source>
</evidence>
<feature type="compositionally biased region" description="Acidic residues" evidence="13">
    <location>
        <begin position="608"/>
        <end position="624"/>
    </location>
</feature>
<dbReference type="PROSITE" id="PS00107">
    <property type="entry name" value="PROTEIN_KINASE_ATP"/>
    <property type="match status" value="1"/>
</dbReference>
<feature type="region of interest" description="Disordered" evidence="13">
    <location>
        <begin position="507"/>
        <end position="564"/>
    </location>
</feature>
<dbReference type="EMBL" id="CAJVOS010000060">
    <property type="protein sequence ID" value="CAG8230350.1"/>
    <property type="molecule type" value="Genomic_DNA"/>
</dbReference>
<keyword evidence="7 12" id="KW-0547">Nucleotide-binding</keyword>
<evidence type="ECO:0000256" key="10">
    <source>
        <dbReference type="ARBA" id="ARBA00047899"/>
    </source>
</evidence>
<feature type="compositionally biased region" description="Polar residues" evidence="13">
    <location>
        <begin position="905"/>
        <end position="915"/>
    </location>
</feature>
<dbReference type="FunFam" id="1.10.510.10:FF:000394">
    <property type="entry name" value="Serine/threonine-protein kinase HSL1"/>
    <property type="match status" value="1"/>
</dbReference>
<dbReference type="SUPFAM" id="SSF56112">
    <property type="entry name" value="Protein kinase-like (PK-like)"/>
    <property type="match status" value="1"/>
</dbReference>
<feature type="region of interest" description="Disordered" evidence="13">
    <location>
        <begin position="947"/>
        <end position="1016"/>
    </location>
</feature>
<evidence type="ECO:0000256" key="11">
    <source>
        <dbReference type="ARBA" id="ARBA00048679"/>
    </source>
</evidence>
<dbReference type="Gene3D" id="1.10.510.10">
    <property type="entry name" value="Transferase(Phosphotransferase) domain 1"/>
    <property type="match status" value="1"/>
</dbReference>
<feature type="compositionally biased region" description="Polar residues" evidence="13">
    <location>
        <begin position="1"/>
        <end position="10"/>
    </location>
</feature>
<comment type="similarity">
    <text evidence="2">Belongs to the protein kinase superfamily. CAMK Ser/Thr protein kinase family. NIM1 subfamily.</text>
</comment>